<name>A0A444YQZ7_ARAHY</name>
<keyword evidence="3" id="KW-1185">Reference proteome</keyword>
<evidence type="ECO:0000313" key="2">
    <source>
        <dbReference type="EMBL" id="RYR04337.1"/>
    </source>
</evidence>
<proteinExistence type="predicted"/>
<feature type="domain" description="MULE transposase" evidence="1">
    <location>
        <begin position="59"/>
        <end position="112"/>
    </location>
</feature>
<dbReference type="EMBL" id="SDMP01000016">
    <property type="protein sequence ID" value="RYR04337.1"/>
    <property type="molecule type" value="Genomic_DNA"/>
</dbReference>
<accession>A0A444YQZ7</accession>
<dbReference type="PANTHER" id="PTHR47718">
    <property type="entry name" value="OS01G0519700 PROTEIN"/>
    <property type="match status" value="1"/>
</dbReference>
<sequence length="113" mass="12829">MSVQHTTENNEEARIKPKKTYQSFAAATSGLNLRLISQLRLLFEPTQEAGLPVSILEMYNMVFGYFIGVNYHDQSTLVGCALMKNEEIQSFKWLFQCWLRCMGGNSSKGILTN</sequence>
<dbReference type="Proteomes" id="UP000289738">
    <property type="component" value="Chromosome B06"/>
</dbReference>
<reference evidence="2 3" key="1">
    <citation type="submission" date="2019-01" db="EMBL/GenBank/DDBJ databases">
        <title>Sequencing of cultivated peanut Arachis hypogaea provides insights into genome evolution and oil improvement.</title>
        <authorList>
            <person name="Chen X."/>
        </authorList>
    </citation>
    <scope>NUCLEOTIDE SEQUENCE [LARGE SCALE GENOMIC DNA]</scope>
    <source>
        <strain evidence="3">cv. Fuhuasheng</strain>
        <tissue evidence="2">Leaves</tissue>
    </source>
</reference>
<gene>
    <name evidence="2" type="ORF">Ahy_B06g084019</name>
</gene>
<comment type="caution">
    <text evidence="2">The sequence shown here is derived from an EMBL/GenBank/DDBJ whole genome shotgun (WGS) entry which is preliminary data.</text>
</comment>
<protein>
    <recommendedName>
        <fullName evidence="1">MULE transposase domain-containing protein</fullName>
    </recommendedName>
</protein>
<dbReference type="Pfam" id="PF10551">
    <property type="entry name" value="MULE"/>
    <property type="match status" value="1"/>
</dbReference>
<organism evidence="2 3">
    <name type="scientific">Arachis hypogaea</name>
    <name type="common">Peanut</name>
    <dbReference type="NCBI Taxonomy" id="3818"/>
    <lineage>
        <taxon>Eukaryota</taxon>
        <taxon>Viridiplantae</taxon>
        <taxon>Streptophyta</taxon>
        <taxon>Embryophyta</taxon>
        <taxon>Tracheophyta</taxon>
        <taxon>Spermatophyta</taxon>
        <taxon>Magnoliopsida</taxon>
        <taxon>eudicotyledons</taxon>
        <taxon>Gunneridae</taxon>
        <taxon>Pentapetalae</taxon>
        <taxon>rosids</taxon>
        <taxon>fabids</taxon>
        <taxon>Fabales</taxon>
        <taxon>Fabaceae</taxon>
        <taxon>Papilionoideae</taxon>
        <taxon>50 kb inversion clade</taxon>
        <taxon>dalbergioids sensu lato</taxon>
        <taxon>Dalbergieae</taxon>
        <taxon>Pterocarpus clade</taxon>
        <taxon>Arachis</taxon>
    </lineage>
</organism>
<dbReference type="AlphaFoldDB" id="A0A444YQZ7"/>
<evidence type="ECO:0000313" key="3">
    <source>
        <dbReference type="Proteomes" id="UP000289738"/>
    </source>
</evidence>
<dbReference type="InterPro" id="IPR018289">
    <property type="entry name" value="MULE_transposase_dom"/>
</dbReference>
<evidence type="ECO:0000259" key="1">
    <source>
        <dbReference type="Pfam" id="PF10551"/>
    </source>
</evidence>